<gene>
    <name evidence="3" type="ORF">JMJ55_04810</name>
</gene>
<accession>A0ABS1UYT7</accession>
<keyword evidence="4" id="KW-1185">Reference proteome</keyword>
<evidence type="ECO:0000313" key="3">
    <source>
        <dbReference type="EMBL" id="MBL6454633.1"/>
    </source>
</evidence>
<feature type="compositionally biased region" description="Basic residues" evidence="1">
    <location>
        <begin position="77"/>
        <end position="90"/>
    </location>
</feature>
<keyword evidence="2" id="KW-0732">Signal</keyword>
<dbReference type="Proteomes" id="UP000606490">
    <property type="component" value="Unassembled WGS sequence"/>
</dbReference>
<comment type="caution">
    <text evidence="3">The sequence shown here is derived from an EMBL/GenBank/DDBJ whole genome shotgun (WGS) entry which is preliminary data.</text>
</comment>
<name>A0ABS1UYT7_9PROT</name>
<protein>
    <submittedName>
        <fullName evidence="3">Uncharacterized protein</fullName>
    </submittedName>
</protein>
<proteinExistence type="predicted"/>
<evidence type="ECO:0000256" key="2">
    <source>
        <dbReference type="SAM" id="SignalP"/>
    </source>
</evidence>
<sequence length="90" mass="10075">MRSLLVAAALGLGLLSAGTQDAAAAPFPAQAPAGLAQSAIPVHYQRGYDHRGYHQPHYAPPPRHHWHRYAPPPPPHRSWHHPRPHHYGWR</sequence>
<reference evidence="3 4" key="1">
    <citation type="submission" date="2021-01" db="EMBL/GenBank/DDBJ databases">
        <title>Belnapia mucosa sp. nov. and Belnapia arida sp. nov., isolated from the Tabernas Desert (Almeria, Spain).</title>
        <authorList>
            <person name="Molina-Menor E."/>
            <person name="Vidal-Verdu A."/>
            <person name="Calonge A."/>
            <person name="Satari L."/>
            <person name="Pereto Magraner J."/>
            <person name="Porcar Miralles M."/>
        </authorList>
    </citation>
    <scope>NUCLEOTIDE SEQUENCE [LARGE SCALE GENOMIC DNA]</scope>
    <source>
        <strain evidence="3 4">T6</strain>
    </source>
</reference>
<feature type="chain" id="PRO_5047052605" evidence="2">
    <location>
        <begin position="23"/>
        <end position="90"/>
    </location>
</feature>
<evidence type="ECO:0000256" key="1">
    <source>
        <dbReference type="SAM" id="MobiDB-lite"/>
    </source>
</evidence>
<evidence type="ECO:0000313" key="4">
    <source>
        <dbReference type="Proteomes" id="UP000606490"/>
    </source>
</evidence>
<dbReference type="EMBL" id="JAEUXJ010000002">
    <property type="protein sequence ID" value="MBL6454633.1"/>
    <property type="molecule type" value="Genomic_DNA"/>
</dbReference>
<feature type="region of interest" description="Disordered" evidence="1">
    <location>
        <begin position="50"/>
        <end position="90"/>
    </location>
</feature>
<organism evidence="3 4">
    <name type="scientific">Belnapia mucosa</name>
    <dbReference type="NCBI Taxonomy" id="2804532"/>
    <lineage>
        <taxon>Bacteria</taxon>
        <taxon>Pseudomonadati</taxon>
        <taxon>Pseudomonadota</taxon>
        <taxon>Alphaproteobacteria</taxon>
        <taxon>Acetobacterales</taxon>
        <taxon>Roseomonadaceae</taxon>
        <taxon>Belnapia</taxon>
    </lineage>
</organism>
<feature type="signal peptide" evidence="2">
    <location>
        <begin position="1"/>
        <end position="22"/>
    </location>
</feature>
<dbReference type="RefSeq" id="WP_202824385.1">
    <property type="nucleotide sequence ID" value="NZ_JAEUXJ010000002.1"/>
</dbReference>